<dbReference type="EMBL" id="KB445651">
    <property type="protein sequence ID" value="EMD60084.1"/>
    <property type="molecule type" value="Genomic_DNA"/>
</dbReference>
<protein>
    <recommendedName>
        <fullName evidence="6">Mid2 domain-containing protein</fullName>
    </recommendedName>
</protein>
<proteinExistence type="predicted"/>
<feature type="chain" id="PRO_5004023425" description="Mid2 domain-containing protein" evidence="3">
    <location>
        <begin position="21"/>
        <end position="315"/>
    </location>
</feature>
<dbReference type="eggNOG" id="ENOG502S9EF">
    <property type="taxonomic scope" value="Eukaryota"/>
</dbReference>
<evidence type="ECO:0008006" key="6">
    <source>
        <dbReference type="Google" id="ProtNLM"/>
    </source>
</evidence>
<feature type="compositionally biased region" description="Polar residues" evidence="1">
    <location>
        <begin position="298"/>
        <end position="307"/>
    </location>
</feature>
<keyword evidence="3" id="KW-0732">Signal</keyword>
<reference evidence="4 5" key="1">
    <citation type="journal article" date="2012" name="PLoS Pathog.">
        <title>Diverse lifestyles and strategies of plant pathogenesis encoded in the genomes of eighteen Dothideomycetes fungi.</title>
        <authorList>
            <person name="Ohm R.A."/>
            <person name="Feau N."/>
            <person name="Henrissat B."/>
            <person name="Schoch C.L."/>
            <person name="Horwitz B.A."/>
            <person name="Barry K.W."/>
            <person name="Condon B.J."/>
            <person name="Copeland A.C."/>
            <person name="Dhillon B."/>
            <person name="Glaser F."/>
            <person name="Hesse C.N."/>
            <person name="Kosti I."/>
            <person name="LaButti K."/>
            <person name="Lindquist E.A."/>
            <person name="Lucas S."/>
            <person name="Salamov A.A."/>
            <person name="Bradshaw R.E."/>
            <person name="Ciuffetti L."/>
            <person name="Hamelin R.C."/>
            <person name="Kema G.H.J."/>
            <person name="Lawrence C."/>
            <person name="Scott J.A."/>
            <person name="Spatafora J.W."/>
            <person name="Turgeon B.G."/>
            <person name="de Wit P.J.G.M."/>
            <person name="Zhong S."/>
            <person name="Goodwin S.B."/>
            <person name="Grigoriev I.V."/>
        </authorList>
    </citation>
    <scope>NUCLEOTIDE SEQUENCE [LARGE SCALE GENOMIC DNA]</scope>
    <source>
        <strain evidence="5">ND90Pr / ATCC 201652</strain>
    </source>
</reference>
<feature type="region of interest" description="Disordered" evidence="1">
    <location>
        <begin position="276"/>
        <end position="315"/>
    </location>
</feature>
<feature type="compositionally biased region" description="Low complexity" evidence="1">
    <location>
        <begin position="109"/>
        <end position="152"/>
    </location>
</feature>
<accession>M2QYJ8</accession>
<dbReference type="OrthoDB" id="5425782at2759"/>
<dbReference type="OMA" id="LDQYHKP"/>
<evidence type="ECO:0000256" key="3">
    <source>
        <dbReference type="SAM" id="SignalP"/>
    </source>
</evidence>
<feature type="compositionally biased region" description="Pro residues" evidence="1">
    <location>
        <begin position="52"/>
        <end position="88"/>
    </location>
</feature>
<sequence length="315" mass="32261">MLPKTWFSGAVLALATVSSAFTLEDLHIDGVNHYLRHGKRQEAEGTGAVSSPAPPASSPPPASQPSQPPVSTPPPVASPSPQPQPQPTPSSDDNNNNNNNNNNPPPSQQPSNDVPTNTPTATTTRGNGGNNNNNNNNNGPTSTGRTTGNGPTATPPPSTIRTAPITRTSDLLSTTLREFTTTIVTMSGDQQITQVSTGTSTSVATTGQVTFTEAPTEQQGNNQGSDGGISDSDKKIIGGVVGGVGGALLLGGIALVFWRMKKRQARVQADDDDLMAGTGAALGDKPQNSPGSAPYGSNMDQYSSPSGRPNAAANF</sequence>
<dbReference type="STRING" id="665912.M2QYJ8"/>
<feature type="signal peptide" evidence="3">
    <location>
        <begin position="1"/>
        <end position="20"/>
    </location>
</feature>
<feature type="region of interest" description="Disordered" evidence="1">
    <location>
        <begin position="39"/>
        <end position="167"/>
    </location>
</feature>
<dbReference type="AlphaFoldDB" id="M2QYJ8"/>
<feature type="compositionally biased region" description="Low complexity" evidence="1">
    <location>
        <begin position="89"/>
        <end position="102"/>
    </location>
</feature>
<keyword evidence="2" id="KW-0472">Membrane</keyword>
<name>M2QYJ8_COCSN</name>
<evidence type="ECO:0000313" key="4">
    <source>
        <dbReference type="EMBL" id="EMD60084.1"/>
    </source>
</evidence>
<organism evidence="4 5">
    <name type="scientific">Cochliobolus sativus (strain ND90Pr / ATCC 201652)</name>
    <name type="common">Common root rot and spot blotch fungus</name>
    <name type="synonym">Bipolaris sorokiniana</name>
    <dbReference type="NCBI Taxonomy" id="665912"/>
    <lineage>
        <taxon>Eukaryota</taxon>
        <taxon>Fungi</taxon>
        <taxon>Dikarya</taxon>
        <taxon>Ascomycota</taxon>
        <taxon>Pezizomycotina</taxon>
        <taxon>Dothideomycetes</taxon>
        <taxon>Pleosporomycetidae</taxon>
        <taxon>Pleosporales</taxon>
        <taxon>Pleosporineae</taxon>
        <taxon>Pleosporaceae</taxon>
        <taxon>Bipolaris</taxon>
    </lineage>
</organism>
<reference evidence="5" key="2">
    <citation type="journal article" date="2013" name="PLoS Genet.">
        <title>Comparative genome structure, secondary metabolite, and effector coding capacity across Cochliobolus pathogens.</title>
        <authorList>
            <person name="Condon B.J."/>
            <person name="Leng Y."/>
            <person name="Wu D."/>
            <person name="Bushley K.E."/>
            <person name="Ohm R.A."/>
            <person name="Otillar R."/>
            <person name="Martin J."/>
            <person name="Schackwitz W."/>
            <person name="Grimwood J."/>
            <person name="MohdZainudin N."/>
            <person name="Xue C."/>
            <person name="Wang R."/>
            <person name="Manning V.A."/>
            <person name="Dhillon B."/>
            <person name="Tu Z.J."/>
            <person name="Steffenson B.J."/>
            <person name="Salamov A."/>
            <person name="Sun H."/>
            <person name="Lowry S."/>
            <person name="LaButti K."/>
            <person name="Han J."/>
            <person name="Copeland A."/>
            <person name="Lindquist E."/>
            <person name="Barry K."/>
            <person name="Schmutz J."/>
            <person name="Baker S.E."/>
            <person name="Ciuffetti L.M."/>
            <person name="Grigoriev I.V."/>
            <person name="Zhong S."/>
            <person name="Turgeon B.G."/>
        </authorList>
    </citation>
    <scope>NUCLEOTIDE SEQUENCE [LARGE SCALE GENOMIC DNA]</scope>
    <source>
        <strain evidence="5">ND90Pr / ATCC 201652</strain>
    </source>
</reference>
<keyword evidence="5" id="KW-1185">Reference proteome</keyword>
<dbReference type="Proteomes" id="UP000016934">
    <property type="component" value="Unassembled WGS sequence"/>
</dbReference>
<evidence type="ECO:0000313" key="5">
    <source>
        <dbReference type="Proteomes" id="UP000016934"/>
    </source>
</evidence>
<dbReference type="RefSeq" id="XP_007704311.1">
    <property type="nucleotide sequence ID" value="XM_007706121.1"/>
</dbReference>
<keyword evidence="2" id="KW-0812">Transmembrane</keyword>
<dbReference type="GeneID" id="19135162"/>
<evidence type="ECO:0000256" key="2">
    <source>
        <dbReference type="SAM" id="Phobius"/>
    </source>
</evidence>
<feature type="transmembrane region" description="Helical" evidence="2">
    <location>
        <begin position="236"/>
        <end position="258"/>
    </location>
</feature>
<evidence type="ECO:0000256" key="1">
    <source>
        <dbReference type="SAM" id="MobiDB-lite"/>
    </source>
</evidence>
<dbReference type="HOGENOM" id="CLU_053893_2_0_1"/>
<keyword evidence="2" id="KW-1133">Transmembrane helix</keyword>
<dbReference type="KEGG" id="bsc:COCSADRAFT_248412"/>
<gene>
    <name evidence="4" type="ORF">COCSADRAFT_248412</name>
</gene>